<accession>A0ACC0KUG7</accession>
<dbReference type="EMBL" id="CM046102">
    <property type="protein sequence ID" value="KAI8439960.1"/>
    <property type="molecule type" value="Genomic_DNA"/>
</dbReference>
<protein>
    <submittedName>
        <fullName evidence="1">Uncharacterized protein</fullName>
    </submittedName>
</protein>
<proteinExistence type="predicted"/>
<organism evidence="1 2">
    <name type="scientific">Choristoneura fumiferana</name>
    <name type="common">Spruce budworm moth</name>
    <name type="synonym">Archips fumiferana</name>
    <dbReference type="NCBI Taxonomy" id="7141"/>
    <lineage>
        <taxon>Eukaryota</taxon>
        <taxon>Metazoa</taxon>
        <taxon>Ecdysozoa</taxon>
        <taxon>Arthropoda</taxon>
        <taxon>Hexapoda</taxon>
        <taxon>Insecta</taxon>
        <taxon>Pterygota</taxon>
        <taxon>Neoptera</taxon>
        <taxon>Endopterygota</taxon>
        <taxon>Lepidoptera</taxon>
        <taxon>Glossata</taxon>
        <taxon>Ditrysia</taxon>
        <taxon>Tortricoidea</taxon>
        <taxon>Tortricidae</taxon>
        <taxon>Tortricinae</taxon>
        <taxon>Choristoneura</taxon>
    </lineage>
</organism>
<dbReference type="Proteomes" id="UP001064048">
    <property type="component" value="Chromosome 2"/>
</dbReference>
<evidence type="ECO:0000313" key="1">
    <source>
        <dbReference type="EMBL" id="KAI8439960.1"/>
    </source>
</evidence>
<gene>
    <name evidence="1" type="ORF">MSG28_001410</name>
</gene>
<name>A0ACC0KUG7_CHOFU</name>
<keyword evidence="2" id="KW-1185">Reference proteome</keyword>
<sequence length="604" mass="65469">MRTLEMLASKNIFVILALTVKLCQSEEVEAPDQRMQARFLGTLNRYYVSSWAAVSTGIEYVQLENSDAAVNAITLLDGNQQVAIVSTALLAAPAPQHVPDQHAITSSTPCTFINDQQTVVIVVDWSVIANMDYATALNAVPFVADDLVTLMVRMDTLGKINRNLVHIVGFDVGAHIAGIVSRDSRARVQKITALSPAGQNWDVFSRRLRATDAVFVEVVHTDFSGTRALGINEPIGTVDLFVNGGTSQPGCFNNQCNHDRAWNLFVATLDTGGHLVGLRCENMTDMSRNRCVGIPAVTLGTNALNGHAPPRTGSSYPTPQAQIAGNPQESSRARNAMDEGANGTRYTYLDNTQTAIDELDLIEATQTVAIVIHGRNDASFSDFTNTLVNSFIYSDKSVAVIVVDWSLVANLDYTTLFNSVPFVADDIISLISRMVTEIKINTQLVHIVGFDIGAHIAGIVSRDPRARVKKITGLSPAGEKWDANSRRLRATDADYVEVVHSDYLGVRALGIADQIGTVDLYLNTGTSQPGCSNNQCNHDRAWHVFAATLDTGGHLVGLRCETLADMTRNRCTGFPAVMLGTNALNKAGEGIYRVNTGRVYPFNV</sequence>
<evidence type="ECO:0000313" key="2">
    <source>
        <dbReference type="Proteomes" id="UP001064048"/>
    </source>
</evidence>
<comment type="caution">
    <text evidence="1">The sequence shown here is derived from an EMBL/GenBank/DDBJ whole genome shotgun (WGS) entry which is preliminary data.</text>
</comment>
<reference evidence="1 2" key="1">
    <citation type="journal article" date="2022" name="Genome Biol. Evol.">
        <title>The Spruce Budworm Genome: Reconstructing the Evolutionary History of Antifreeze Proteins.</title>
        <authorList>
            <person name="Beliveau C."/>
            <person name="Gagne P."/>
            <person name="Picq S."/>
            <person name="Vernygora O."/>
            <person name="Keeling C.I."/>
            <person name="Pinkney K."/>
            <person name="Doucet D."/>
            <person name="Wen F."/>
            <person name="Johnston J.S."/>
            <person name="Maaroufi H."/>
            <person name="Boyle B."/>
            <person name="Laroche J."/>
            <person name="Dewar K."/>
            <person name="Juretic N."/>
            <person name="Blackburn G."/>
            <person name="Nisole A."/>
            <person name="Brunet B."/>
            <person name="Brandao M."/>
            <person name="Lumley L."/>
            <person name="Duan J."/>
            <person name="Quan G."/>
            <person name="Lucarotti C.J."/>
            <person name="Roe A.D."/>
            <person name="Sperling F.A.H."/>
            <person name="Levesque R.C."/>
            <person name="Cusson M."/>
        </authorList>
    </citation>
    <scope>NUCLEOTIDE SEQUENCE [LARGE SCALE GENOMIC DNA]</scope>
    <source>
        <strain evidence="1">Glfc:IPQL:Cfum</strain>
    </source>
</reference>